<dbReference type="Gene3D" id="1.10.10.1320">
    <property type="entry name" value="Anti-sigma factor, zinc-finger domain"/>
    <property type="match status" value="1"/>
</dbReference>
<accession>A0ABQ6A5S8</accession>
<dbReference type="Gene3D" id="2.60.120.10">
    <property type="entry name" value="Jelly Rolls"/>
    <property type="match status" value="1"/>
</dbReference>
<dbReference type="EMBL" id="BSOS01000047">
    <property type="protein sequence ID" value="GLR67013.1"/>
    <property type="molecule type" value="Genomic_DNA"/>
</dbReference>
<evidence type="ECO:0000259" key="1">
    <source>
        <dbReference type="Pfam" id="PF12973"/>
    </source>
</evidence>
<organism evidence="2 3">
    <name type="scientific">Acidocella aquatica</name>
    <dbReference type="NCBI Taxonomy" id="1922313"/>
    <lineage>
        <taxon>Bacteria</taxon>
        <taxon>Pseudomonadati</taxon>
        <taxon>Pseudomonadota</taxon>
        <taxon>Alphaproteobacteria</taxon>
        <taxon>Acetobacterales</taxon>
        <taxon>Acidocellaceae</taxon>
        <taxon>Acidocella</taxon>
    </lineage>
</organism>
<reference evidence="3" key="1">
    <citation type="journal article" date="2019" name="Int. J. Syst. Evol. Microbiol.">
        <title>The Global Catalogue of Microorganisms (GCM) 10K type strain sequencing project: providing services to taxonomists for standard genome sequencing and annotation.</title>
        <authorList>
            <consortium name="The Broad Institute Genomics Platform"/>
            <consortium name="The Broad Institute Genome Sequencing Center for Infectious Disease"/>
            <person name="Wu L."/>
            <person name="Ma J."/>
        </authorList>
    </citation>
    <scope>NUCLEOTIDE SEQUENCE [LARGE SCALE GENOMIC DNA]</scope>
    <source>
        <strain evidence="3">NBRC 112502</strain>
    </source>
</reference>
<dbReference type="InterPro" id="IPR025979">
    <property type="entry name" value="ChrR-like_cupin_dom"/>
</dbReference>
<dbReference type="NCBIfam" id="TIGR02451">
    <property type="entry name" value="anti_sig_ChrR"/>
    <property type="match status" value="1"/>
</dbReference>
<dbReference type="InterPro" id="IPR014710">
    <property type="entry name" value="RmlC-like_jellyroll"/>
</dbReference>
<evidence type="ECO:0000313" key="2">
    <source>
        <dbReference type="EMBL" id="GLR67013.1"/>
    </source>
</evidence>
<keyword evidence="3" id="KW-1185">Reference proteome</keyword>
<protein>
    <submittedName>
        <fullName evidence="2">Anti-sigma factor</fullName>
    </submittedName>
</protein>
<feature type="domain" description="ChrR-like cupin" evidence="1">
    <location>
        <begin position="106"/>
        <end position="194"/>
    </location>
</feature>
<dbReference type="InterPro" id="IPR011051">
    <property type="entry name" value="RmlC_Cupin_sf"/>
</dbReference>
<dbReference type="RefSeq" id="WP_284257720.1">
    <property type="nucleotide sequence ID" value="NZ_BSOS01000047.1"/>
</dbReference>
<dbReference type="SUPFAM" id="SSF51182">
    <property type="entry name" value="RmlC-like cupins"/>
    <property type="match status" value="1"/>
</dbReference>
<proteinExistence type="predicted"/>
<comment type="caution">
    <text evidence="2">The sequence shown here is derived from an EMBL/GenBank/DDBJ whole genome shotgun (WGS) entry which is preliminary data.</text>
</comment>
<gene>
    <name evidence="2" type="ORF">GCM10010909_16940</name>
</gene>
<dbReference type="Pfam" id="PF12973">
    <property type="entry name" value="Cupin_7"/>
    <property type="match status" value="1"/>
</dbReference>
<dbReference type="CDD" id="cd20301">
    <property type="entry name" value="cupin_ChrR"/>
    <property type="match status" value="1"/>
</dbReference>
<dbReference type="InterPro" id="IPR041916">
    <property type="entry name" value="Anti_sigma_zinc_sf"/>
</dbReference>
<dbReference type="InterPro" id="IPR012807">
    <property type="entry name" value="Anti-sigma_ChrR"/>
</dbReference>
<name>A0ABQ6A5S8_9PROT</name>
<dbReference type="Proteomes" id="UP001156641">
    <property type="component" value="Unassembled WGS sequence"/>
</dbReference>
<sequence length="215" mass="22755">MRITHHPDDSTLLAHAAGRLNRAARVVLATHLASCPQCRETVRLCEAIGGALLEALPPTPMAADSLAHALARLELPAVKPVNAPHPWMLAEGLPCPPSLRDFTPGRWRAMLPGISRIQLLPPNAGEGSLYLLRIAPGKRMPKHGHTARELTCVLAGAYCDGLGEFGPGDLSEADAAHDHQPVSAPGGDCICLIASDAKLRFEGRVARLLQPLAGV</sequence>
<evidence type="ECO:0000313" key="3">
    <source>
        <dbReference type="Proteomes" id="UP001156641"/>
    </source>
</evidence>